<keyword evidence="2" id="KW-1185">Reference proteome</keyword>
<proteinExistence type="predicted"/>
<evidence type="ECO:0000313" key="2">
    <source>
        <dbReference type="Proteomes" id="UP001180453"/>
    </source>
</evidence>
<name>A0ABU1YVF0_ROSSA</name>
<organism evidence="1 2">
    <name type="scientific">Roseateles saccharophilus</name>
    <name type="common">Pseudomonas saccharophila</name>
    <dbReference type="NCBI Taxonomy" id="304"/>
    <lineage>
        <taxon>Bacteria</taxon>
        <taxon>Pseudomonadati</taxon>
        <taxon>Pseudomonadota</taxon>
        <taxon>Betaproteobacteria</taxon>
        <taxon>Burkholderiales</taxon>
        <taxon>Sphaerotilaceae</taxon>
        <taxon>Roseateles</taxon>
    </lineage>
</organism>
<gene>
    <name evidence="1" type="ORF">J2X20_004620</name>
</gene>
<protein>
    <submittedName>
        <fullName evidence="1">Uncharacterized protein</fullName>
    </submittedName>
</protein>
<dbReference type="RefSeq" id="WP_310270127.1">
    <property type="nucleotide sequence ID" value="NZ_JAVDXU010000004.1"/>
</dbReference>
<accession>A0ABU1YVF0</accession>
<comment type="caution">
    <text evidence="1">The sequence shown here is derived from an EMBL/GenBank/DDBJ whole genome shotgun (WGS) entry which is preliminary data.</text>
</comment>
<reference evidence="1 2" key="1">
    <citation type="submission" date="2023-07" db="EMBL/GenBank/DDBJ databases">
        <title>Sorghum-associated microbial communities from plants grown in Nebraska, USA.</title>
        <authorList>
            <person name="Schachtman D."/>
        </authorList>
    </citation>
    <scope>NUCLEOTIDE SEQUENCE [LARGE SCALE GENOMIC DNA]</scope>
    <source>
        <strain evidence="1 2">BE314</strain>
    </source>
</reference>
<dbReference type="EMBL" id="JAVDXU010000004">
    <property type="protein sequence ID" value="MDR7271946.1"/>
    <property type="molecule type" value="Genomic_DNA"/>
</dbReference>
<dbReference type="Proteomes" id="UP001180453">
    <property type="component" value="Unassembled WGS sequence"/>
</dbReference>
<evidence type="ECO:0000313" key="1">
    <source>
        <dbReference type="EMBL" id="MDR7271946.1"/>
    </source>
</evidence>
<sequence>MAIQKAPQVSFGAASGTQRSVVSVDTARALREANLMVEESHRVRPRWFDGKFLAARDLTREQAYFLARQAGFARALGPGVVEGLEVSQGSVATELQVSPGFGYTTAGELVALTGPVRVSLAQLFQLQTLAQQLSARKKLLAPPLRNRTGIFVLGLRALEFSANPVSSYPTGLDAERTVEPGDIVEASALTLHYVADAPGDRVDALRGELAREIFVQQAGPSLPAETLALALVALTGDTVRWIDVHLARRTAGQSHADVLGFGFAPRLLREAHLAQYQAHLDDVMKRPLGARPSAAQFFSSLPAAGPLPAAAVNTADFSQSWLPAGIAAELTLVPQDEIAMLVEESLTLPPIDLQLAAEAQASTFVSILVPVPREALAQRARELQQRLTRALVVPATRLSVKRSPIESLRLLENTRLVKTGLFPPAPPTDPVDTAWASLVNAQTTLWYARRRNVALRPEVEGVAVAVINEGSNPDLIIRERFKALGETERVDKLLARSDSLARAEAVKLLSATKFSEPLMAHAALAQLEAHKTLDETAVAEVATALNKPGVADGLAKLSAQRPDLLKDKEALHKLAGSEHLLDMGRTLSRSSGQEAQRLAADIKVPARGKANLDKVLAARFMPAKPR</sequence>